<dbReference type="Pfam" id="PF07519">
    <property type="entry name" value="Tannase"/>
    <property type="match status" value="1"/>
</dbReference>
<dbReference type="GO" id="GO:0052689">
    <property type="term" value="F:carboxylic ester hydrolase activity"/>
    <property type="evidence" value="ECO:0007669"/>
    <property type="project" value="UniProtKB-KW"/>
</dbReference>
<evidence type="ECO:0000313" key="9">
    <source>
        <dbReference type="Proteomes" id="UP000529637"/>
    </source>
</evidence>
<evidence type="ECO:0000256" key="1">
    <source>
        <dbReference type="ARBA" id="ARBA00006249"/>
    </source>
</evidence>
<dbReference type="SUPFAM" id="SSF53474">
    <property type="entry name" value="alpha/beta-Hydrolases"/>
    <property type="match status" value="1"/>
</dbReference>
<dbReference type="EMBL" id="JABWMJ010000001">
    <property type="protein sequence ID" value="NUZ04818.1"/>
    <property type="molecule type" value="Genomic_DNA"/>
</dbReference>
<evidence type="ECO:0000256" key="4">
    <source>
        <dbReference type="ARBA" id="ARBA00022729"/>
    </source>
</evidence>
<comment type="similarity">
    <text evidence="1">Belongs to the tannase family.</text>
</comment>
<evidence type="ECO:0000313" key="8">
    <source>
        <dbReference type="EMBL" id="NUZ04818.1"/>
    </source>
</evidence>
<comment type="caution">
    <text evidence="8">The sequence shown here is derived from an EMBL/GenBank/DDBJ whole genome shotgun (WGS) entry which is preliminary data.</text>
</comment>
<dbReference type="GO" id="GO:0046872">
    <property type="term" value="F:metal ion binding"/>
    <property type="evidence" value="ECO:0007669"/>
    <property type="project" value="UniProtKB-KW"/>
</dbReference>
<keyword evidence="7" id="KW-1015">Disulfide bond</keyword>
<proteinExistence type="inferred from homology"/>
<dbReference type="PANTHER" id="PTHR33938:SF15">
    <property type="entry name" value="FERULOYL ESTERASE B-RELATED"/>
    <property type="match status" value="1"/>
</dbReference>
<accession>A0A7Y6TVB2</accession>
<dbReference type="Proteomes" id="UP000529637">
    <property type="component" value="Unassembled WGS sequence"/>
</dbReference>
<protein>
    <submittedName>
        <fullName evidence="8">Tannase/feruloyl esterase family alpha/beta hydrolase</fullName>
    </submittedName>
</protein>
<gene>
    <name evidence="8" type="ORF">HQN59_03495</name>
</gene>
<keyword evidence="4" id="KW-0732">Signal</keyword>
<organism evidence="8 9">
    <name type="scientific">Piscinibacter koreensis</name>
    <dbReference type="NCBI Taxonomy" id="2742824"/>
    <lineage>
        <taxon>Bacteria</taxon>
        <taxon>Pseudomonadati</taxon>
        <taxon>Pseudomonadota</taxon>
        <taxon>Betaproteobacteria</taxon>
        <taxon>Burkholderiales</taxon>
        <taxon>Sphaerotilaceae</taxon>
        <taxon>Piscinibacter</taxon>
    </lineage>
</organism>
<keyword evidence="5 8" id="KW-0378">Hydrolase</keyword>
<evidence type="ECO:0000256" key="5">
    <source>
        <dbReference type="ARBA" id="ARBA00022801"/>
    </source>
</evidence>
<keyword evidence="6" id="KW-0106">Calcium</keyword>
<evidence type="ECO:0000256" key="7">
    <source>
        <dbReference type="ARBA" id="ARBA00023157"/>
    </source>
</evidence>
<dbReference type="AlphaFoldDB" id="A0A7Y6TVB2"/>
<reference evidence="8 9" key="1">
    <citation type="submission" date="2020-06" db="EMBL/GenBank/DDBJ databases">
        <title>Schlegella sp. ID0723 isolated from air conditioner.</title>
        <authorList>
            <person name="Kim D.Y."/>
            <person name="Kim D.-U."/>
        </authorList>
    </citation>
    <scope>NUCLEOTIDE SEQUENCE [LARGE SCALE GENOMIC DNA]</scope>
    <source>
        <strain evidence="8 9">ID0723</strain>
    </source>
</reference>
<keyword evidence="3" id="KW-0479">Metal-binding</keyword>
<evidence type="ECO:0000256" key="2">
    <source>
        <dbReference type="ARBA" id="ARBA00022487"/>
    </source>
</evidence>
<keyword evidence="9" id="KW-1185">Reference proteome</keyword>
<sequence length="562" mass="59282">MVGTVPGLVAGANTLTLLSGKTSSAPLAQVRVQVITQADCNAAKLGTAIPTSAIGEPVSGVNLTGFVWTAAPANGSNQAYCRVNGNMTPIDPAAPNINFGVTLPQRWAYRYAQMGGGGMNGSVPGLAGADYNNRGMATAGSDSGHSGFGNAWAVNDEAMKNLGYMQMKKTRDAAFVLQQSAYGATPTAAYWFGSSQGGREGLTMAQRYPNDYDGISVSVPIVNFSSLMLAPEWIRIQEKPLANWVTPAKRTAIATEVIRQCDGLDGLADGVINNYMACRAIFDVTQGAPGRQPWAAKRCPGNVDPNPADTTAAACLTDGQISTLQFTHQRYFFATPLAFNNPSFGMWLPGTDPGGSGLIESQRYRGQEGAAANAPIHSHLGIAGVTGFLYQDLNANPLDYVEGGALNDRRVAISPFLDATDPNLNPFRASGGKLLSVIGTNDTLASPGSQLDYYQSVINLMGQGTLDQFARFWVMPMGNHGLGGTSYNVNGEGQPNTTFNIPNSLDRVTMLVNWVERGVAPPLTATVTSGARSLPLCQYPKYPRYNGTGSVTDAASYSCANL</sequence>
<keyword evidence="2" id="KW-0719">Serine esterase</keyword>
<dbReference type="InterPro" id="IPR011118">
    <property type="entry name" value="Tannase/feruloyl_esterase"/>
</dbReference>
<name>A0A7Y6TVB2_9BURK</name>
<evidence type="ECO:0000256" key="6">
    <source>
        <dbReference type="ARBA" id="ARBA00022837"/>
    </source>
</evidence>
<evidence type="ECO:0000256" key="3">
    <source>
        <dbReference type="ARBA" id="ARBA00022723"/>
    </source>
</evidence>
<dbReference type="PANTHER" id="PTHR33938">
    <property type="entry name" value="FERULOYL ESTERASE B-RELATED"/>
    <property type="match status" value="1"/>
</dbReference>
<dbReference type="InterPro" id="IPR029058">
    <property type="entry name" value="AB_hydrolase_fold"/>
</dbReference>